<feature type="region of interest" description="Disordered" evidence="1">
    <location>
        <begin position="1"/>
        <end position="69"/>
    </location>
</feature>
<feature type="compositionally biased region" description="Basic and acidic residues" evidence="1">
    <location>
        <begin position="411"/>
        <end position="443"/>
    </location>
</feature>
<feature type="region of interest" description="Disordered" evidence="1">
    <location>
        <begin position="157"/>
        <end position="197"/>
    </location>
</feature>
<proteinExistence type="predicted"/>
<dbReference type="AlphaFoldDB" id="A0A448Z1Z9"/>
<dbReference type="OrthoDB" id="49223at2759"/>
<protein>
    <submittedName>
        <fullName evidence="2">Uncharacterized protein</fullName>
    </submittedName>
</protein>
<feature type="region of interest" description="Disordered" evidence="1">
    <location>
        <begin position="378"/>
        <end position="450"/>
    </location>
</feature>
<feature type="compositionally biased region" description="Low complexity" evidence="1">
    <location>
        <begin position="216"/>
        <end position="227"/>
    </location>
</feature>
<gene>
    <name evidence="2" type="ORF">PSNMU_V1.4_AUG-EV-PASAV3_0028190</name>
</gene>
<feature type="region of interest" description="Disordered" evidence="1">
    <location>
        <begin position="209"/>
        <end position="255"/>
    </location>
</feature>
<accession>A0A448Z1Z9</accession>
<keyword evidence="3" id="KW-1185">Reference proteome</keyword>
<name>A0A448Z1Z9_9STRA</name>
<organism evidence="2 3">
    <name type="scientific">Pseudo-nitzschia multistriata</name>
    <dbReference type="NCBI Taxonomy" id="183589"/>
    <lineage>
        <taxon>Eukaryota</taxon>
        <taxon>Sar</taxon>
        <taxon>Stramenopiles</taxon>
        <taxon>Ochrophyta</taxon>
        <taxon>Bacillariophyta</taxon>
        <taxon>Bacillariophyceae</taxon>
        <taxon>Bacillariophycidae</taxon>
        <taxon>Bacillariales</taxon>
        <taxon>Bacillariaceae</taxon>
        <taxon>Pseudo-nitzschia</taxon>
    </lineage>
</organism>
<evidence type="ECO:0000256" key="1">
    <source>
        <dbReference type="SAM" id="MobiDB-lite"/>
    </source>
</evidence>
<sequence length="450" mass="47109">MGDPNHRSAGATASASMELHQQHQQAPMGSSGPPHMGLGGHPRYSQHAEQELRPGGPPPPMGYGGPSALSHGSFGNSYSSYPPAPYGGDGGYGGAPPPGSHPPGYPRGAAAAAAAAAYSMPPHSFPYGAAGYGPGGYPQSAPHPAYPYGGGYEGHYGSQGANLHRPPGSFRGPSPVNPSAAPGRGNGRMQNGLLPGAVAPLSDLNSLVSGGSSALTKKGGSSTAGTKGLPGSALSDANGKRSGPQQSLKPDQGEVERLRAAAATEITTEEVKPIQTDFHFFVRENIEQYRSLAEEEVKRSMEDQSATPDPMLVNSNLNTRLMSAWECLTKETRDTFMTHEETDRRRFMEDDEIASRHCATLTARGKSPRAVGGDSLKELAALQRQKHQEQEKKKQESGTDGGTPNTVAAKTKTDGEEKKAEESAKEESKRPGDSGGDVHESPAKKNKVSQ</sequence>
<evidence type="ECO:0000313" key="2">
    <source>
        <dbReference type="EMBL" id="VEU36071.1"/>
    </source>
</evidence>
<evidence type="ECO:0000313" key="3">
    <source>
        <dbReference type="Proteomes" id="UP000291116"/>
    </source>
</evidence>
<reference evidence="2 3" key="1">
    <citation type="submission" date="2019-01" db="EMBL/GenBank/DDBJ databases">
        <authorList>
            <person name="Ferrante I. M."/>
        </authorList>
    </citation>
    <scope>NUCLEOTIDE SEQUENCE [LARGE SCALE GENOMIC DNA]</scope>
    <source>
        <strain evidence="2 3">B856</strain>
    </source>
</reference>
<feature type="compositionally biased region" description="Basic and acidic residues" evidence="1">
    <location>
        <begin position="386"/>
        <end position="397"/>
    </location>
</feature>
<dbReference type="EMBL" id="CAACVS010000077">
    <property type="protein sequence ID" value="VEU36071.1"/>
    <property type="molecule type" value="Genomic_DNA"/>
</dbReference>
<dbReference type="Proteomes" id="UP000291116">
    <property type="component" value="Unassembled WGS sequence"/>
</dbReference>